<evidence type="ECO:0000256" key="6">
    <source>
        <dbReference type="SAM" id="MobiDB-lite"/>
    </source>
</evidence>
<dbReference type="Gene3D" id="3.30.200.20">
    <property type="entry name" value="Phosphorylase Kinase, domain 1"/>
    <property type="match status" value="2"/>
</dbReference>
<keyword evidence="5" id="KW-0067">ATP-binding</keyword>
<name>M8C7K4_AEGTA</name>
<feature type="region of interest" description="Disordered" evidence="6">
    <location>
        <begin position="85"/>
        <end position="107"/>
    </location>
</feature>
<evidence type="ECO:0000256" key="3">
    <source>
        <dbReference type="ARBA" id="ARBA00022741"/>
    </source>
</evidence>
<dbReference type="GO" id="GO:0005524">
    <property type="term" value="F:ATP binding"/>
    <property type="evidence" value="ECO:0007669"/>
    <property type="project" value="UniProtKB-UniRule"/>
</dbReference>
<keyword evidence="4" id="KW-0418">Kinase</keyword>
<feature type="domain" description="Protein kinase" evidence="7">
    <location>
        <begin position="488"/>
        <end position="757"/>
    </location>
</feature>
<proteinExistence type="predicted"/>
<dbReference type="InterPro" id="IPR045274">
    <property type="entry name" value="WAK-like"/>
</dbReference>
<dbReference type="GO" id="GO:0007166">
    <property type="term" value="P:cell surface receptor signaling pathway"/>
    <property type="evidence" value="ECO:0007669"/>
    <property type="project" value="InterPro"/>
</dbReference>
<dbReference type="Pfam" id="PF07714">
    <property type="entry name" value="PK_Tyr_Ser-Thr"/>
    <property type="match status" value="2"/>
</dbReference>
<sequence length="768" mass="85971">MTVRSGHDSGLDCREPPHVCLQFVRKNTYGPRRGPIQDHVGLLPRSGRLLEVCGSALEMPLRPYIDFFEGWFDSSQPPLRCHSLSSAADLSPSDASRSGLRRARDSLRSTAPRCRCLRPSPRRSSASFPQPEWIQDKFEDRTKHAVYINKNLKDFTEDAIERITSNYSTPIGKGGFGEVFKGVLDDELVAVKRYIRQELREEFMDEVSIHSQMSHRNVVNLIGYCIGESTLTMVTEFISKGNLDDILHNSNTPIPLDIRLGIAIGCAEALSYMHSMHLSGDNLVCHGDIKPANILLDANLTAKVSDFGLSRLLLGGITQYTRNVKGSIDYMDPIYLREGRLTPKSDVYSFGAVLLELIARKRVKEGSCSLISTFSNARGKGEWSRDLFDGEIITAGNIKILEEIGKLATECLTLDIHKRPRITDVAKRLLMLWRQENREFFLRTESVGTSNLMRCLGSFEMDIANSEILAQLGNMRFFTEKQLIEVTRNFSCLCSEGWLAEVYKGTLEDNTVVAVKKSIDGYEEHIIHFVNGVMIHAQLIHTNIIKLFGVCLEVGIPIFLYEYAAGGNLSDLLNGSKHFPLELRLEIAIGTAKALAYMHSSDSGCIRHGSVNPSNILVDHNFTPKVSGFSLSRALAIEYNYDDSVVVQRHYSDPSFVQCGLLTVKSDVYSFGIILMELISRKLSIYDEDCELTDLVILYNKAYDSEKRGAAMFDKDITAAKDIILLEDIGNLAIECTKPGPDLRPTMKEVAERLEILRISWGKASQGR</sequence>
<evidence type="ECO:0000256" key="5">
    <source>
        <dbReference type="ARBA" id="ARBA00022840"/>
    </source>
</evidence>
<dbReference type="Gene3D" id="1.10.510.10">
    <property type="entry name" value="Transferase(Phosphotransferase) domain 1"/>
    <property type="match status" value="2"/>
</dbReference>
<evidence type="ECO:0000256" key="4">
    <source>
        <dbReference type="ARBA" id="ARBA00022777"/>
    </source>
</evidence>
<feature type="domain" description="Protein kinase" evidence="7">
    <location>
        <begin position="165"/>
        <end position="441"/>
    </location>
</feature>
<dbReference type="PANTHER" id="PTHR27005:SF484">
    <property type="entry name" value="PROTEIN KINASE DOMAIN-CONTAINING PROTEIN"/>
    <property type="match status" value="1"/>
</dbReference>
<dbReference type="SMART" id="SM00220">
    <property type="entry name" value="S_TKc"/>
    <property type="match status" value="2"/>
</dbReference>
<dbReference type="GO" id="GO:0004674">
    <property type="term" value="F:protein serine/threonine kinase activity"/>
    <property type="evidence" value="ECO:0007669"/>
    <property type="project" value="UniProtKB-KW"/>
</dbReference>
<dbReference type="InterPro" id="IPR011009">
    <property type="entry name" value="Kinase-like_dom_sf"/>
</dbReference>
<evidence type="ECO:0000256" key="1">
    <source>
        <dbReference type="ARBA" id="ARBA00022527"/>
    </source>
</evidence>
<dbReference type="PROSITE" id="PS00107">
    <property type="entry name" value="PROTEIN_KINASE_ATP"/>
    <property type="match status" value="1"/>
</dbReference>
<evidence type="ECO:0000259" key="7">
    <source>
        <dbReference type="PROSITE" id="PS50011"/>
    </source>
</evidence>
<reference evidence="8" key="1">
    <citation type="submission" date="2015-06" db="UniProtKB">
        <authorList>
            <consortium name="EnsemblPlants"/>
        </authorList>
    </citation>
    <scope>IDENTIFICATION</scope>
</reference>
<dbReference type="SUPFAM" id="SSF56112">
    <property type="entry name" value="Protein kinase-like (PK-like)"/>
    <property type="match status" value="2"/>
</dbReference>
<dbReference type="InterPro" id="IPR008271">
    <property type="entry name" value="Ser/Thr_kinase_AS"/>
</dbReference>
<dbReference type="PROSITE" id="PS50011">
    <property type="entry name" value="PROTEIN_KINASE_DOM"/>
    <property type="match status" value="2"/>
</dbReference>
<dbReference type="InterPro" id="IPR001245">
    <property type="entry name" value="Ser-Thr/Tyr_kinase_cat_dom"/>
</dbReference>
<dbReference type="FunFam" id="1.10.510.10:FF:000474">
    <property type="entry name" value="Wall-associated receptor kinase 3"/>
    <property type="match status" value="1"/>
</dbReference>
<keyword evidence="1" id="KW-0723">Serine/threonine-protein kinase</keyword>
<protein>
    <submittedName>
        <fullName evidence="8">Wall-associated receptor kinase 1</fullName>
    </submittedName>
</protein>
<evidence type="ECO:0000256" key="2">
    <source>
        <dbReference type="ARBA" id="ARBA00022679"/>
    </source>
</evidence>
<dbReference type="InterPro" id="IPR000719">
    <property type="entry name" value="Prot_kinase_dom"/>
</dbReference>
<feature type="compositionally biased region" description="Low complexity" evidence="6">
    <location>
        <begin position="85"/>
        <end position="98"/>
    </location>
</feature>
<organism evidence="8">
    <name type="scientific">Aegilops tauschii</name>
    <name type="common">Tausch's goatgrass</name>
    <name type="synonym">Aegilops squarrosa</name>
    <dbReference type="NCBI Taxonomy" id="37682"/>
    <lineage>
        <taxon>Eukaryota</taxon>
        <taxon>Viridiplantae</taxon>
        <taxon>Streptophyta</taxon>
        <taxon>Embryophyta</taxon>
        <taxon>Tracheophyta</taxon>
        <taxon>Spermatophyta</taxon>
        <taxon>Magnoliopsida</taxon>
        <taxon>Liliopsida</taxon>
        <taxon>Poales</taxon>
        <taxon>Poaceae</taxon>
        <taxon>BOP clade</taxon>
        <taxon>Pooideae</taxon>
        <taxon>Triticodae</taxon>
        <taxon>Triticeae</taxon>
        <taxon>Triticinae</taxon>
        <taxon>Aegilops</taxon>
    </lineage>
</organism>
<dbReference type="InterPro" id="IPR017441">
    <property type="entry name" value="Protein_kinase_ATP_BS"/>
</dbReference>
<dbReference type="GO" id="GO:0005886">
    <property type="term" value="C:plasma membrane"/>
    <property type="evidence" value="ECO:0007669"/>
    <property type="project" value="TreeGrafter"/>
</dbReference>
<accession>M8C7K4</accession>
<dbReference type="FunFam" id="3.30.200.20:FF:000337">
    <property type="entry name" value="Wall-associated receptor kinase 3"/>
    <property type="match status" value="1"/>
</dbReference>
<keyword evidence="3" id="KW-0547">Nucleotide-binding</keyword>
<dbReference type="PROSITE" id="PS00108">
    <property type="entry name" value="PROTEIN_KINASE_ST"/>
    <property type="match status" value="1"/>
</dbReference>
<dbReference type="AlphaFoldDB" id="M8C7K4"/>
<dbReference type="EnsemblPlants" id="EMT23017">
    <property type="protein sequence ID" value="EMT23017"/>
    <property type="gene ID" value="F775_09258"/>
</dbReference>
<evidence type="ECO:0000313" key="8">
    <source>
        <dbReference type="EnsemblPlants" id="EMT23017"/>
    </source>
</evidence>
<dbReference type="PANTHER" id="PTHR27005">
    <property type="entry name" value="WALL-ASSOCIATED RECEPTOR KINASE-LIKE 21"/>
    <property type="match status" value="1"/>
</dbReference>
<keyword evidence="2" id="KW-0808">Transferase</keyword>